<dbReference type="Proteomes" id="UP001295794">
    <property type="component" value="Unassembled WGS sequence"/>
</dbReference>
<comment type="caution">
    <text evidence="1">The sequence shown here is derived from an EMBL/GenBank/DDBJ whole genome shotgun (WGS) entry which is preliminary data.</text>
</comment>
<dbReference type="EMBL" id="CAVNYO010000414">
    <property type="protein sequence ID" value="CAK5276962.1"/>
    <property type="molecule type" value="Genomic_DNA"/>
</dbReference>
<gene>
    <name evidence="1" type="ORF">MYCIT1_LOCUS25655</name>
</gene>
<dbReference type="AlphaFoldDB" id="A0AAD2HN01"/>
<organism evidence="1 2">
    <name type="scientific">Mycena citricolor</name>
    <dbReference type="NCBI Taxonomy" id="2018698"/>
    <lineage>
        <taxon>Eukaryota</taxon>
        <taxon>Fungi</taxon>
        <taxon>Dikarya</taxon>
        <taxon>Basidiomycota</taxon>
        <taxon>Agaricomycotina</taxon>
        <taxon>Agaricomycetes</taxon>
        <taxon>Agaricomycetidae</taxon>
        <taxon>Agaricales</taxon>
        <taxon>Marasmiineae</taxon>
        <taxon>Mycenaceae</taxon>
        <taxon>Mycena</taxon>
    </lineage>
</organism>
<sequence length="226" mass="25213">MTLLVNRFPLPNGTFVDSISTFEQLLVRYMSALRRREQDARSGMTSSQLPSDFPVTQSKFLARIDNSPGFSFFASIKYHVYNREQCSGWTLYVQWEERNAERPTAVASFRVPNTIVGDIYRSVQITTDLVLEALISSLYNAAPVALVVTIGPVYHEPGNSGWLARYVESVVLQVDANSDPNGAQAVRTVEQRVMCPCLGAMQGCRAWVPTSARPALCKDHLGMRFV</sequence>
<proteinExistence type="predicted"/>
<name>A0AAD2HN01_9AGAR</name>
<evidence type="ECO:0000313" key="2">
    <source>
        <dbReference type="Proteomes" id="UP001295794"/>
    </source>
</evidence>
<keyword evidence="2" id="KW-1185">Reference proteome</keyword>
<accession>A0AAD2HN01</accession>
<evidence type="ECO:0000313" key="1">
    <source>
        <dbReference type="EMBL" id="CAK5276962.1"/>
    </source>
</evidence>
<protein>
    <submittedName>
        <fullName evidence="1">Uncharacterized protein</fullName>
    </submittedName>
</protein>
<reference evidence="1" key="1">
    <citation type="submission" date="2023-11" db="EMBL/GenBank/DDBJ databases">
        <authorList>
            <person name="De Vega J J."/>
            <person name="De Vega J J."/>
        </authorList>
    </citation>
    <scope>NUCLEOTIDE SEQUENCE</scope>
</reference>